<dbReference type="RefSeq" id="WP_138844346.1">
    <property type="nucleotide sequence ID" value="NZ_VCPD01000006.1"/>
</dbReference>
<sequence length="251" mass="26957">MADPNEMGTNGMVGRSVRDQFIAQSVEWIKQVAAELPDEVLSAAMSDEPGAEALMHELPAIEGSDQTHPALILRAIRAITHIVRQLPNDLSVHAVAASSDIGALARIMSDPRVFDPSREADPLSGAVGRSIEHRRRLLKMAGEMLSSSQVAETLRIKRHAVDKRRNAGSLLAVRMGPSWFYPAFQFGKTDVLPGIKTVLGACQGSDPWVVIDILLAPDDVLGGRTLLDAIREGDEKAVARFVAQTAGDGAP</sequence>
<dbReference type="EMBL" id="VCPD01000006">
    <property type="protein sequence ID" value="TMV05676.1"/>
    <property type="molecule type" value="Genomic_DNA"/>
</dbReference>
<name>A0ABY2WUI6_9RHOB</name>
<dbReference type="Proteomes" id="UP001193035">
    <property type="component" value="Unassembled WGS sequence"/>
</dbReference>
<reference evidence="1 2" key="1">
    <citation type="submission" date="2019-05" db="EMBL/GenBank/DDBJ databases">
        <title>Ruegeria sp. nov., isolated from tidal flat.</title>
        <authorList>
            <person name="Kim W."/>
        </authorList>
    </citation>
    <scope>NUCLEOTIDE SEQUENCE [LARGE SCALE GENOMIC DNA]</scope>
    <source>
        <strain evidence="1 2">CAU 1488</strain>
    </source>
</reference>
<dbReference type="GO" id="GO:0003677">
    <property type="term" value="F:DNA binding"/>
    <property type="evidence" value="ECO:0007669"/>
    <property type="project" value="UniProtKB-KW"/>
</dbReference>
<evidence type="ECO:0000313" key="1">
    <source>
        <dbReference type="EMBL" id="TMV05676.1"/>
    </source>
</evidence>
<proteinExistence type="predicted"/>
<accession>A0ABY2WUI6</accession>
<gene>
    <name evidence="1" type="ORF">FGK63_16690</name>
</gene>
<comment type="caution">
    <text evidence="1">The sequence shown here is derived from an EMBL/GenBank/DDBJ whole genome shotgun (WGS) entry which is preliminary data.</text>
</comment>
<keyword evidence="1" id="KW-0238">DNA-binding</keyword>
<keyword evidence="2" id="KW-1185">Reference proteome</keyword>
<evidence type="ECO:0000313" key="2">
    <source>
        <dbReference type="Proteomes" id="UP001193035"/>
    </source>
</evidence>
<protein>
    <submittedName>
        <fullName evidence="1">DNA-binding protein</fullName>
    </submittedName>
</protein>
<organism evidence="1 2">
    <name type="scientific">Ruegeria sediminis</name>
    <dbReference type="NCBI Taxonomy" id="2583820"/>
    <lineage>
        <taxon>Bacteria</taxon>
        <taxon>Pseudomonadati</taxon>
        <taxon>Pseudomonadota</taxon>
        <taxon>Alphaproteobacteria</taxon>
        <taxon>Rhodobacterales</taxon>
        <taxon>Roseobacteraceae</taxon>
        <taxon>Ruegeria</taxon>
    </lineage>
</organism>